<proteinExistence type="inferred from homology"/>
<organism evidence="3 4">
    <name type="scientific">Phialophora macrospora</name>
    <dbReference type="NCBI Taxonomy" id="1851006"/>
    <lineage>
        <taxon>Eukaryota</taxon>
        <taxon>Fungi</taxon>
        <taxon>Dikarya</taxon>
        <taxon>Ascomycota</taxon>
        <taxon>Pezizomycotina</taxon>
        <taxon>Eurotiomycetes</taxon>
        <taxon>Chaetothyriomycetidae</taxon>
        <taxon>Chaetothyriales</taxon>
        <taxon>Herpotrichiellaceae</taxon>
        <taxon>Phialophora</taxon>
    </lineage>
</organism>
<sequence>MHFSTKVEHFEPYDRISPAKLSSEFASKNVLISGGGYGIGASIAHSFAEAHAASITIAGRTESRLKATADELNATYPETKVEYRVVDITSEKSVKALFASITTPLDVLVNNAGYLSKRENFVQADLKEWWQSFEVNVLGTAMVLQQFFQTRAKQKAEQQAVVINLNSIGAYNVLVPNLLSAYVGSKAAMWRMMEIISMDVLDQKVLPGGARLISIHPGAVKTDMYWKAGLDGVVQIEPTDPQLAAEFIVWSASQEAAFLANRLAWVNWDVDELVARKDEIVEKDMFRTAMS</sequence>
<dbReference type="STRING" id="5601.A0A0D2FV37"/>
<accession>A0A0D2FV37</accession>
<dbReference type="GO" id="GO:0016491">
    <property type="term" value="F:oxidoreductase activity"/>
    <property type="evidence" value="ECO:0007669"/>
    <property type="project" value="UniProtKB-KW"/>
</dbReference>
<keyword evidence="2" id="KW-0560">Oxidoreductase</keyword>
<dbReference type="CDD" id="cd05233">
    <property type="entry name" value="SDR_c"/>
    <property type="match status" value="1"/>
</dbReference>
<dbReference type="PRINTS" id="PR00081">
    <property type="entry name" value="GDHRDH"/>
</dbReference>
<dbReference type="Gene3D" id="3.40.50.720">
    <property type="entry name" value="NAD(P)-binding Rossmann-like Domain"/>
    <property type="match status" value="1"/>
</dbReference>
<evidence type="ECO:0000256" key="1">
    <source>
        <dbReference type="ARBA" id="ARBA00006484"/>
    </source>
</evidence>
<evidence type="ECO:0000313" key="3">
    <source>
        <dbReference type="EMBL" id="KIW70365.1"/>
    </source>
</evidence>
<gene>
    <name evidence="3" type="ORF">PV04_02640</name>
</gene>
<dbReference type="Pfam" id="PF00106">
    <property type="entry name" value="adh_short"/>
    <property type="match status" value="1"/>
</dbReference>
<protein>
    <submittedName>
        <fullName evidence="3">Uncharacterized protein</fullName>
    </submittedName>
</protein>
<dbReference type="Proteomes" id="UP000054266">
    <property type="component" value="Unassembled WGS sequence"/>
</dbReference>
<dbReference type="InterPro" id="IPR002347">
    <property type="entry name" value="SDR_fam"/>
</dbReference>
<reference evidence="3 4" key="1">
    <citation type="submission" date="2015-01" db="EMBL/GenBank/DDBJ databases">
        <title>The Genome Sequence of Capronia semiimmersa CBS27337.</title>
        <authorList>
            <consortium name="The Broad Institute Genomics Platform"/>
            <person name="Cuomo C."/>
            <person name="de Hoog S."/>
            <person name="Gorbushina A."/>
            <person name="Stielow B."/>
            <person name="Teixiera M."/>
            <person name="Abouelleil A."/>
            <person name="Chapman S.B."/>
            <person name="Priest M."/>
            <person name="Young S.K."/>
            <person name="Wortman J."/>
            <person name="Nusbaum C."/>
            <person name="Birren B."/>
        </authorList>
    </citation>
    <scope>NUCLEOTIDE SEQUENCE [LARGE SCALE GENOMIC DNA]</scope>
    <source>
        <strain evidence="3 4">CBS 27337</strain>
    </source>
</reference>
<name>A0A0D2FV37_9EURO</name>
<dbReference type="PANTHER" id="PTHR42901:SF1">
    <property type="entry name" value="ALCOHOL DEHYDROGENASE"/>
    <property type="match status" value="1"/>
</dbReference>
<dbReference type="InterPro" id="IPR036291">
    <property type="entry name" value="NAD(P)-bd_dom_sf"/>
</dbReference>
<evidence type="ECO:0000256" key="2">
    <source>
        <dbReference type="ARBA" id="ARBA00023002"/>
    </source>
</evidence>
<dbReference type="PANTHER" id="PTHR42901">
    <property type="entry name" value="ALCOHOL DEHYDROGENASE"/>
    <property type="match status" value="1"/>
</dbReference>
<evidence type="ECO:0000313" key="4">
    <source>
        <dbReference type="Proteomes" id="UP000054266"/>
    </source>
</evidence>
<keyword evidence="4" id="KW-1185">Reference proteome</keyword>
<dbReference type="HOGENOM" id="CLU_010194_8_2_1"/>
<dbReference type="SUPFAM" id="SSF51735">
    <property type="entry name" value="NAD(P)-binding Rossmann-fold domains"/>
    <property type="match status" value="1"/>
</dbReference>
<comment type="similarity">
    <text evidence="1">Belongs to the short-chain dehydrogenases/reductases (SDR) family.</text>
</comment>
<dbReference type="EMBL" id="KN846957">
    <property type="protein sequence ID" value="KIW70365.1"/>
    <property type="molecule type" value="Genomic_DNA"/>
</dbReference>
<dbReference type="AlphaFoldDB" id="A0A0D2FV37"/>